<dbReference type="GO" id="GO:0016491">
    <property type="term" value="F:oxidoreductase activity"/>
    <property type="evidence" value="ECO:0007669"/>
    <property type="project" value="UniProtKB-KW"/>
</dbReference>
<evidence type="ECO:0000313" key="4">
    <source>
        <dbReference type="EMBL" id="QPC83546.1"/>
    </source>
</evidence>
<organism evidence="4 5">
    <name type="scientific">Phototrophicus methaneseepsis</name>
    <dbReference type="NCBI Taxonomy" id="2710758"/>
    <lineage>
        <taxon>Bacteria</taxon>
        <taxon>Bacillati</taxon>
        <taxon>Chloroflexota</taxon>
        <taxon>Candidatus Thermofontia</taxon>
        <taxon>Phototrophicales</taxon>
        <taxon>Phototrophicaceae</taxon>
        <taxon>Phototrophicus</taxon>
    </lineage>
</organism>
<dbReference type="SUPFAM" id="SSF55347">
    <property type="entry name" value="Glyceraldehyde-3-phosphate dehydrogenase-like, C-terminal domain"/>
    <property type="match status" value="1"/>
</dbReference>
<dbReference type="SUPFAM" id="SSF51735">
    <property type="entry name" value="NAD(P)-binding Rossmann-fold domains"/>
    <property type="match status" value="1"/>
</dbReference>
<gene>
    <name evidence="4" type="ORF">G4Y79_03950</name>
</gene>
<protein>
    <submittedName>
        <fullName evidence="4">Gfo/Idh/MocA family oxidoreductase</fullName>
    </submittedName>
</protein>
<proteinExistence type="predicted"/>
<reference evidence="4 5" key="1">
    <citation type="submission" date="2020-02" db="EMBL/GenBank/DDBJ databases">
        <authorList>
            <person name="Zheng R.K."/>
            <person name="Sun C.M."/>
        </authorList>
    </citation>
    <scope>NUCLEOTIDE SEQUENCE [LARGE SCALE GENOMIC DNA]</scope>
    <source>
        <strain evidence="5">rifampicinis</strain>
    </source>
</reference>
<keyword evidence="1" id="KW-0560">Oxidoreductase</keyword>
<dbReference type="GO" id="GO:0000166">
    <property type="term" value="F:nucleotide binding"/>
    <property type="evidence" value="ECO:0007669"/>
    <property type="project" value="InterPro"/>
</dbReference>
<accession>A0A7S8EAU9</accession>
<dbReference type="PANTHER" id="PTHR43818:SF11">
    <property type="entry name" value="BCDNA.GH03377"/>
    <property type="match status" value="1"/>
</dbReference>
<name>A0A7S8EAU9_9CHLR</name>
<dbReference type="InterPro" id="IPR055170">
    <property type="entry name" value="GFO_IDH_MocA-like_dom"/>
</dbReference>
<dbReference type="AlphaFoldDB" id="A0A7S8EAU9"/>
<dbReference type="InterPro" id="IPR036291">
    <property type="entry name" value="NAD(P)-bd_dom_sf"/>
</dbReference>
<evidence type="ECO:0000259" key="2">
    <source>
        <dbReference type="Pfam" id="PF01408"/>
    </source>
</evidence>
<feature type="domain" description="Gfo/Idh/MocA-like oxidoreductase N-terminal" evidence="2">
    <location>
        <begin position="7"/>
        <end position="121"/>
    </location>
</feature>
<evidence type="ECO:0000313" key="5">
    <source>
        <dbReference type="Proteomes" id="UP000594468"/>
    </source>
</evidence>
<dbReference type="Gene3D" id="3.30.360.10">
    <property type="entry name" value="Dihydrodipicolinate Reductase, domain 2"/>
    <property type="match status" value="1"/>
</dbReference>
<dbReference type="KEGG" id="pmet:G4Y79_03950"/>
<evidence type="ECO:0000256" key="1">
    <source>
        <dbReference type="ARBA" id="ARBA00023002"/>
    </source>
</evidence>
<feature type="domain" description="GFO/IDH/MocA-like oxidoreductase" evidence="3">
    <location>
        <begin position="133"/>
        <end position="266"/>
    </location>
</feature>
<sequence length="361" mass="38346">MSDKIYNVGLIGVGNIAPQYIKGCALFPEAIKITACSDIDMQRAESFANENGIQAMTVDNMLASPDIDIVINLTIPAVHAEVSLKAIEAGKHVHSEKPLAITKEDGQRIVKAAAEKGVRVGCAPDTFLGGGGQTARKLIDDGAIGTPIAATAFMLSRGPEPWHPNPFFYYQPGGGPMLDMGPYYMTALVNLMGPVQSVAAVTTRGVPRRVAGHAAIKGQDVPISVDTHYSGTLQFASGATGTAIMSFDIAAHHLPRIEIYGTEGSISVPDPNTFKGPVQLYTLESGEWQDIALTHRDDVGRGIGVADIAKGLQSNQPHRASGELANHVLEIMLAFDESSSEHKHITIESQPERPAALPVNI</sequence>
<dbReference type="Pfam" id="PF22725">
    <property type="entry name" value="GFO_IDH_MocA_C3"/>
    <property type="match status" value="1"/>
</dbReference>
<dbReference type="EMBL" id="CP062983">
    <property type="protein sequence ID" value="QPC83546.1"/>
    <property type="molecule type" value="Genomic_DNA"/>
</dbReference>
<evidence type="ECO:0000259" key="3">
    <source>
        <dbReference type="Pfam" id="PF22725"/>
    </source>
</evidence>
<dbReference type="InterPro" id="IPR050463">
    <property type="entry name" value="Gfo/Idh/MocA_oxidrdct_glycsds"/>
</dbReference>
<dbReference type="PANTHER" id="PTHR43818">
    <property type="entry name" value="BCDNA.GH03377"/>
    <property type="match status" value="1"/>
</dbReference>
<keyword evidence="5" id="KW-1185">Reference proteome</keyword>
<dbReference type="RefSeq" id="WP_195171612.1">
    <property type="nucleotide sequence ID" value="NZ_CP062983.1"/>
</dbReference>
<dbReference type="Pfam" id="PF01408">
    <property type="entry name" value="GFO_IDH_MocA"/>
    <property type="match status" value="1"/>
</dbReference>
<dbReference type="Proteomes" id="UP000594468">
    <property type="component" value="Chromosome"/>
</dbReference>
<dbReference type="InterPro" id="IPR000683">
    <property type="entry name" value="Gfo/Idh/MocA-like_OxRdtase_N"/>
</dbReference>
<dbReference type="Gene3D" id="3.40.50.720">
    <property type="entry name" value="NAD(P)-binding Rossmann-like Domain"/>
    <property type="match status" value="1"/>
</dbReference>